<protein>
    <recommendedName>
        <fullName evidence="4">Lipoprotein</fullName>
    </recommendedName>
</protein>
<evidence type="ECO:0000313" key="3">
    <source>
        <dbReference type="Proteomes" id="UP000317093"/>
    </source>
</evidence>
<organism evidence="2 3">
    <name type="scientific">Kolteria novifilia</name>
    <dbReference type="NCBI Taxonomy" id="2527975"/>
    <lineage>
        <taxon>Bacteria</taxon>
        <taxon>Pseudomonadati</taxon>
        <taxon>Planctomycetota</taxon>
        <taxon>Planctomycetia</taxon>
        <taxon>Kolteriales</taxon>
        <taxon>Kolteriaceae</taxon>
        <taxon>Kolteria</taxon>
    </lineage>
</organism>
<dbReference type="PROSITE" id="PS51257">
    <property type="entry name" value="PROKAR_LIPOPROTEIN"/>
    <property type="match status" value="1"/>
</dbReference>
<name>A0A518B8Q7_9BACT</name>
<gene>
    <name evidence="2" type="ORF">Pan216_42100</name>
</gene>
<dbReference type="KEGG" id="knv:Pan216_42100"/>
<keyword evidence="3" id="KW-1185">Reference proteome</keyword>
<dbReference type="Proteomes" id="UP000317093">
    <property type="component" value="Chromosome"/>
</dbReference>
<reference evidence="2 3" key="1">
    <citation type="submission" date="2019-02" db="EMBL/GenBank/DDBJ databases">
        <title>Deep-cultivation of Planctomycetes and their phenomic and genomic characterization uncovers novel biology.</title>
        <authorList>
            <person name="Wiegand S."/>
            <person name="Jogler M."/>
            <person name="Boedeker C."/>
            <person name="Pinto D."/>
            <person name="Vollmers J."/>
            <person name="Rivas-Marin E."/>
            <person name="Kohn T."/>
            <person name="Peeters S.H."/>
            <person name="Heuer A."/>
            <person name="Rast P."/>
            <person name="Oberbeckmann S."/>
            <person name="Bunk B."/>
            <person name="Jeske O."/>
            <person name="Meyerdierks A."/>
            <person name="Storesund J.E."/>
            <person name="Kallscheuer N."/>
            <person name="Luecker S."/>
            <person name="Lage O.M."/>
            <person name="Pohl T."/>
            <person name="Merkel B.J."/>
            <person name="Hornburger P."/>
            <person name="Mueller R.-W."/>
            <person name="Bruemmer F."/>
            <person name="Labrenz M."/>
            <person name="Spormann A.M."/>
            <person name="Op den Camp H."/>
            <person name="Overmann J."/>
            <person name="Amann R."/>
            <person name="Jetten M.S.M."/>
            <person name="Mascher T."/>
            <person name="Medema M.H."/>
            <person name="Devos D.P."/>
            <person name="Kaster A.-K."/>
            <person name="Ovreas L."/>
            <person name="Rohde M."/>
            <person name="Galperin M.Y."/>
            <person name="Jogler C."/>
        </authorList>
    </citation>
    <scope>NUCLEOTIDE SEQUENCE [LARGE SCALE GENOMIC DNA]</scope>
    <source>
        <strain evidence="2 3">Pan216</strain>
    </source>
</reference>
<dbReference type="AlphaFoldDB" id="A0A518B8Q7"/>
<evidence type="ECO:0000313" key="2">
    <source>
        <dbReference type="EMBL" id="QDU63332.1"/>
    </source>
</evidence>
<feature type="compositionally biased region" description="Basic and acidic residues" evidence="1">
    <location>
        <begin position="39"/>
        <end position="49"/>
    </location>
</feature>
<accession>A0A518B8Q7</accession>
<evidence type="ECO:0008006" key="4">
    <source>
        <dbReference type="Google" id="ProtNLM"/>
    </source>
</evidence>
<dbReference type="RefSeq" id="WP_145260724.1">
    <property type="nucleotide sequence ID" value="NZ_CP036279.1"/>
</dbReference>
<feature type="region of interest" description="Disordered" evidence="1">
    <location>
        <begin position="23"/>
        <end position="65"/>
    </location>
</feature>
<dbReference type="EMBL" id="CP036279">
    <property type="protein sequence ID" value="QDU63332.1"/>
    <property type="molecule type" value="Genomic_DNA"/>
</dbReference>
<sequence>MSFETTRRDRRSWMVALGTGLFAGCWSHQPPGRSPAAEDDPRRADRARAQEAAVEQAGKRTSEKE</sequence>
<evidence type="ECO:0000256" key="1">
    <source>
        <dbReference type="SAM" id="MobiDB-lite"/>
    </source>
</evidence>
<proteinExistence type="predicted"/>